<feature type="region of interest" description="Disordered" evidence="6">
    <location>
        <begin position="81"/>
        <end position="133"/>
    </location>
</feature>
<accession>A0AA39WVS1</accession>
<dbReference type="InterPro" id="IPR036864">
    <property type="entry name" value="Zn2-C6_fun-type_DNA-bd_sf"/>
</dbReference>
<keyword evidence="1" id="KW-0479">Metal-binding</keyword>
<protein>
    <submittedName>
        <fullName evidence="8">Fungal-specific transcription factor domain-containing protein</fullName>
    </submittedName>
</protein>
<dbReference type="InterPro" id="IPR007219">
    <property type="entry name" value="XnlR_reg_dom"/>
</dbReference>
<sequence length="726" mass="81376">METSTDSFIAESGQPSQRRRKVRLACDPCRTRKTGCDGQKPVCTACSLRGWDERCHWQDSVLPVSSAFSLADLDRRLQRLESGGPRLKAPGSGTPHRDSMISPQEAHSDQADNNDDDGAAFPHPSVSPSEPSQSFVRHAVNMADSNTNLSEPMHQPSKGKWTDFFGFHVDMLEPPCNVFDRQSVVLPLRHFADELLRVYWRQIHTIYPFLHWPTFMDEYAKLWHPAAAVESAVLVFEEVVFHATLNMVLALGCQTSESMSLAQRQYQANEFYKRSQRLISIETLDTSSSSVLQLLLLRALYLYYASRADRCWIMLGAAFRVAVSLGLHSSQPRKGDSQLEREMRSRLWHFGIVILEQSTSAALARSPTVHKQAMPGPPAPQPIDDEYLSTTGEGQQPDGVLARIATNVFWMRSTAIIDDMRAMLAARQSSSRASSNSNLVGPDPGAILRLNSRIEDMLREMPSHLRPEADHPSMGLDEEQAAVFRYQGRVLRTRSLLLRMLLLRPSLLAQVESRVWQSRRPSVSSAAQLEERFQTEICDMCISTAHAILEEMDQHLGTALEYPGWYALQLSFNAATILIAASICPSFTVSFEVDPATRSSWDRAVRIMDRHKEKFPSAARGLHVLCKFRNHVASRLAARNRWYGTDQRAHQEAPSGFPHDAHAGVRAIPATSREAPLEAFVPAATPMGEFSNALGSDSVDPSWTAIQGFGQNEWMLRFPSEPEERR</sequence>
<dbReference type="Gene3D" id="4.10.240.10">
    <property type="entry name" value="Zn(2)-C6 fungal-type DNA-binding domain"/>
    <property type="match status" value="1"/>
</dbReference>
<keyword evidence="3" id="KW-0238">DNA-binding</keyword>
<dbReference type="GO" id="GO:0000978">
    <property type="term" value="F:RNA polymerase II cis-regulatory region sequence-specific DNA binding"/>
    <property type="evidence" value="ECO:0007669"/>
    <property type="project" value="TreeGrafter"/>
</dbReference>
<proteinExistence type="predicted"/>
<dbReference type="Proteomes" id="UP001175000">
    <property type="component" value="Unassembled WGS sequence"/>
</dbReference>
<dbReference type="GO" id="GO:0000981">
    <property type="term" value="F:DNA-binding transcription factor activity, RNA polymerase II-specific"/>
    <property type="evidence" value="ECO:0007669"/>
    <property type="project" value="InterPro"/>
</dbReference>
<keyword evidence="9" id="KW-1185">Reference proteome</keyword>
<dbReference type="PANTHER" id="PTHR47424:SF3">
    <property type="entry name" value="REGULATORY PROTEIN GAL4"/>
    <property type="match status" value="1"/>
</dbReference>
<keyword evidence="4" id="KW-0804">Transcription</keyword>
<dbReference type="SMART" id="SM00066">
    <property type="entry name" value="GAL4"/>
    <property type="match status" value="1"/>
</dbReference>
<name>A0AA39WVS1_9PEZI</name>
<dbReference type="GO" id="GO:0008270">
    <property type="term" value="F:zinc ion binding"/>
    <property type="evidence" value="ECO:0007669"/>
    <property type="project" value="InterPro"/>
</dbReference>
<keyword evidence="5" id="KW-0539">Nucleus</keyword>
<evidence type="ECO:0000313" key="8">
    <source>
        <dbReference type="EMBL" id="KAK0622528.1"/>
    </source>
</evidence>
<dbReference type="Pfam" id="PF04082">
    <property type="entry name" value="Fungal_trans"/>
    <property type="match status" value="1"/>
</dbReference>
<comment type="caution">
    <text evidence="8">The sequence shown here is derived from an EMBL/GenBank/DDBJ whole genome shotgun (WGS) entry which is preliminary data.</text>
</comment>
<evidence type="ECO:0000256" key="5">
    <source>
        <dbReference type="ARBA" id="ARBA00023242"/>
    </source>
</evidence>
<dbReference type="InterPro" id="IPR001138">
    <property type="entry name" value="Zn2Cys6_DnaBD"/>
</dbReference>
<gene>
    <name evidence="8" type="ORF">B0T14DRAFT_513989</name>
</gene>
<dbReference type="AlphaFoldDB" id="A0AA39WVS1"/>
<evidence type="ECO:0000256" key="1">
    <source>
        <dbReference type="ARBA" id="ARBA00022723"/>
    </source>
</evidence>
<dbReference type="EMBL" id="JAULSU010000003">
    <property type="protein sequence ID" value="KAK0622528.1"/>
    <property type="molecule type" value="Genomic_DNA"/>
</dbReference>
<dbReference type="InterPro" id="IPR051127">
    <property type="entry name" value="Fungal_SecMet_Regulators"/>
</dbReference>
<dbReference type="CDD" id="cd00067">
    <property type="entry name" value="GAL4"/>
    <property type="match status" value="1"/>
</dbReference>
<evidence type="ECO:0000256" key="4">
    <source>
        <dbReference type="ARBA" id="ARBA00023163"/>
    </source>
</evidence>
<feature type="domain" description="Zn(2)-C6 fungal-type" evidence="7">
    <location>
        <begin position="25"/>
        <end position="57"/>
    </location>
</feature>
<dbReference type="GO" id="GO:0000435">
    <property type="term" value="P:positive regulation of transcription from RNA polymerase II promoter by galactose"/>
    <property type="evidence" value="ECO:0007669"/>
    <property type="project" value="TreeGrafter"/>
</dbReference>
<dbReference type="CDD" id="cd12148">
    <property type="entry name" value="fungal_TF_MHR"/>
    <property type="match status" value="1"/>
</dbReference>
<dbReference type="SMART" id="SM00906">
    <property type="entry name" value="Fungal_trans"/>
    <property type="match status" value="1"/>
</dbReference>
<feature type="region of interest" description="Disordered" evidence="6">
    <location>
        <begin position="1"/>
        <end position="23"/>
    </location>
</feature>
<evidence type="ECO:0000256" key="3">
    <source>
        <dbReference type="ARBA" id="ARBA00023125"/>
    </source>
</evidence>
<keyword evidence="2" id="KW-0805">Transcription regulation</keyword>
<dbReference type="SUPFAM" id="SSF57701">
    <property type="entry name" value="Zn2/Cys6 DNA-binding domain"/>
    <property type="match status" value="1"/>
</dbReference>
<evidence type="ECO:0000256" key="6">
    <source>
        <dbReference type="SAM" id="MobiDB-lite"/>
    </source>
</evidence>
<dbReference type="GO" id="GO:0005634">
    <property type="term" value="C:nucleus"/>
    <property type="evidence" value="ECO:0007669"/>
    <property type="project" value="TreeGrafter"/>
</dbReference>
<organism evidence="8 9">
    <name type="scientific">Immersiella caudata</name>
    <dbReference type="NCBI Taxonomy" id="314043"/>
    <lineage>
        <taxon>Eukaryota</taxon>
        <taxon>Fungi</taxon>
        <taxon>Dikarya</taxon>
        <taxon>Ascomycota</taxon>
        <taxon>Pezizomycotina</taxon>
        <taxon>Sordariomycetes</taxon>
        <taxon>Sordariomycetidae</taxon>
        <taxon>Sordariales</taxon>
        <taxon>Lasiosphaeriaceae</taxon>
        <taxon>Immersiella</taxon>
    </lineage>
</organism>
<evidence type="ECO:0000313" key="9">
    <source>
        <dbReference type="Proteomes" id="UP001175000"/>
    </source>
</evidence>
<dbReference type="GO" id="GO:0006351">
    <property type="term" value="P:DNA-templated transcription"/>
    <property type="evidence" value="ECO:0007669"/>
    <property type="project" value="InterPro"/>
</dbReference>
<evidence type="ECO:0000256" key="2">
    <source>
        <dbReference type="ARBA" id="ARBA00023015"/>
    </source>
</evidence>
<evidence type="ECO:0000259" key="7">
    <source>
        <dbReference type="PROSITE" id="PS50048"/>
    </source>
</evidence>
<dbReference type="PROSITE" id="PS00463">
    <property type="entry name" value="ZN2_CY6_FUNGAL_1"/>
    <property type="match status" value="1"/>
</dbReference>
<dbReference type="PANTHER" id="PTHR47424">
    <property type="entry name" value="REGULATORY PROTEIN GAL4"/>
    <property type="match status" value="1"/>
</dbReference>
<dbReference type="PROSITE" id="PS50048">
    <property type="entry name" value="ZN2_CY6_FUNGAL_2"/>
    <property type="match status" value="1"/>
</dbReference>
<reference evidence="8" key="1">
    <citation type="submission" date="2023-06" db="EMBL/GenBank/DDBJ databases">
        <title>Genome-scale phylogeny and comparative genomics of the fungal order Sordariales.</title>
        <authorList>
            <consortium name="Lawrence Berkeley National Laboratory"/>
            <person name="Hensen N."/>
            <person name="Bonometti L."/>
            <person name="Westerberg I."/>
            <person name="Brannstrom I.O."/>
            <person name="Guillou S."/>
            <person name="Cros-Aarteil S."/>
            <person name="Calhoun S."/>
            <person name="Haridas S."/>
            <person name="Kuo A."/>
            <person name="Mondo S."/>
            <person name="Pangilinan J."/>
            <person name="Riley R."/>
            <person name="Labutti K."/>
            <person name="Andreopoulos B."/>
            <person name="Lipzen A."/>
            <person name="Chen C."/>
            <person name="Yanf M."/>
            <person name="Daum C."/>
            <person name="Ng V."/>
            <person name="Clum A."/>
            <person name="Steindorff A."/>
            <person name="Ohm R."/>
            <person name="Martin F."/>
            <person name="Silar P."/>
            <person name="Natvig D."/>
            <person name="Lalanne C."/>
            <person name="Gautier V."/>
            <person name="Ament-Velasquez S.L."/>
            <person name="Kruys A."/>
            <person name="Hutchinson M.I."/>
            <person name="Powell A.J."/>
            <person name="Barry K."/>
            <person name="Miller A.N."/>
            <person name="Grigoriev I.V."/>
            <person name="Debuchy R."/>
            <person name="Gladieux P."/>
            <person name="Thoren M.H."/>
            <person name="Johannesson H."/>
        </authorList>
    </citation>
    <scope>NUCLEOTIDE SEQUENCE</scope>
    <source>
        <strain evidence="8">CBS 606.72</strain>
    </source>
</reference>
<dbReference type="Pfam" id="PF00172">
    <property type="entry name" value="Zn_clus"/>
    <property type="match status" value="1"/>
</dbReference>